<feature type="compositionally biased region" description="Basic and acidic residues" evidence="1">
    <location>
        <begin position="56"/>
        <end position="65"/>
    </location>
</feature>
<protein>
    <submittedName>
        <fullName evidence="2">Uncharacterized protein</fullName>
    </submittedName>
</protein>
<name>A0A3B0U607_9ZZZZ</name>
<evidence type="ECO:0000313" key="2">
    <source>
        <dbReference type="EMBL" id="VAW23833.1"/>
    </source>
</evidence>
<accession>A0A3B0U607</accession>
<dbReference type="AlphaFoldDB" id="A0A3B0U607"/>
<dbReference type="EMBL" id="UOEO01000249">
    <property type="protein sequence ID" value="VAW23833.1"/>
    <property type="molecule type" value="Genomic_DNA"/>
</dbReference>
<sequence length="65" mass="7108">MIQLFNPPESGLLDTRIRSEGMRGDRQVYPPTPTLPHKGGGGRGIFVPYSTPPQRGEGDKGAFRL</sequence>
<feature type="region of interest" description="Disordered" evidence="1">
    <location>
        <begin position="1"/>
        <end position="65"/>
    </location>
</feature>
<evidence type="ECO:0000256" key="1">
    <source>
        <dbReference type="SAM" id="MobiDB-lite"/>
    </source>
</evidence>
<proteinExistence type="predicted"/>
<organism evidence="2">
    <name type="scientific">hydrothermal vent metagenome</name>
    <dbReference type="NCBI Taxonomy" id="652676"/>
    <lineage>
        <taxon>unclassified sequences</taxon>
        <taxon>metagenomes</taxon>
        <taxon>ecological metagenomes</taxon>
    </lineage>
</organism>
<gene>
    <name evidence="2" type="ORF">MNBD_ALPHA12-1268</name>
</gene>
<feature type="compositionally biased region" description="Basic and acidic residues" evidence="1">
    <location>
        <begin position="15"/>
        <end position="26"/>
    </location>
</feature>
<reference evidence="2" key="1">
    <citation type="submission" date="2018-06" db="EMBL/GenBank/DDBJ databases">
        <authorList>
            <person name="Zhirakovskaya E."/>
        </authorList>
    </citation>
    <scope>NUCLEOTIDE SEQUENCE</scope>
</reference>